<proteinExistence type="predicted"/>
<dbReference type="PANTHER" id="PTHR37904">
    <property type="entry name" value="OS10G0566900 PROTEIN"/>
    <property type="match status" value="1"/>
</dbReference>
<dbReference type="STRING" id="74649.A0A2P6RDZ3"/>
<dbReference type="Pfam" id="PF15011">
    <property type="entry name" value="CA109-like"/>
    <property type="match status" value="1"/>
</dbReference>
<comment type="caution">
    <text evidence="1">The sequence shown here is derived from an EMBL/GenBank/DDBJ whole genome shotgun (WGS) entry which is preliminary data.</text>
</comment>
<dbReference type="Proteomes" id="UP000238479">
    <property type="component" value="Chromosome 3"/>
</dbReference>
<dbReference type="Gramene" id="PRQ44636">
    <property type="protein sequence ID" value="PRQ44636"/>
    <property type="gene ID" value="RchiOBHm_Chr3g0481391"/>
</dbReference>
<dbReference type="OMA" id="CITKELP"/>
<dbReference type="InterPro" id="IPR038985">
    <property type="entry name" value="OPRN-like"/>
</dbReference>
<gene>
    <name evidence="1" type="ORF">RchiOBHm_Chr3g0481391</name>
</gene>
<name>A0A2P6RDZ3_ROSCH</name>
<keyword evidence="1" id="KW-0808">Transferase</keyword>
<organism evidence="1 2">
    <name type="scientific">Rosa chinensis</name>
    <name type="common">China rose</name>
    <dbReference type="NCBI Taxonomy" id="74649"/>
    <lineage>
        <taxon>Eukaryota</taxon>
        <taxon>Viridiplantae</taxon>
        <taxon>Streptophyta</taxon>
        <taxon>Embryophyta</taxon>
        <taxon>Tracheophyta</taxon>
        <taxon>Spermatophyta</taxon>
        <taxon>Magnoliopsida</taxon>
        <taxon>eudicotyledons</taxon>
        <taxon>Gunneridae</taxon>
        <taxon>Pentapetalae</taxon>
        <taxon>rosids</taxon>
        <taxon>fabids</taxon>
        <taxon>Rosales</taxon>
        <taxon>Rosaceae</taxon>
        <taxon>Rosoideae</taxon>
        <taxon>Rosoideae incertae sedis</taxon>
        <taxon>Rosa</taxon>
    </lineage>
</organism>
<sequence length="102" mass="12308">MEVMVKKYQHRFRNVRDEMDCWDKLQVLLVSQFRNASTIIQRLQVLQDSKNYGGLNELVDIQEVVLVKQMESLQKLLLSMKNTMYFPFVSSFFHFIRFHIFT</sequence>
<reference evidence="1 2" key="1">
    <citation type="journal article" date="2018" name="Nat. Genet.">
        <title>The Rosa genome provides new insights in the design of modern roses.</title>
        <authorList>
            <person name="Bendahmane M."/>
        </authorList>
    </citation>
    <scope>NUCLEOTIDE SEQUENCE [LARGE SCALE GENOMIC DNA]</scope>
    <source>
        <strain evidence="2">cv. Old Blush</strain>
    </source>
</reference>
<evidence type="ECO:0000313" key="2">
    <source>
        <dbReference type="Proteomes" id="UP000238479"/>
    </source>
</evidence>
<dbReference type="PANTHER" id="PTHR37904:SF2">
    <property type="entry name" value="OS10G0566900 PROTEIN"/>
    <property type="match status" value="1"/>
</dbReference>
<dbReference type="EMBL" id="PDCK01000041">
    <property type="protein sequence ID" value="PRQ44636.1"/>
    <property type="molecule type" value="Genomic_DNA"/>
</dbReference>
<dbReference type="AlphaFoldDB" id="A0A2P6RDZ3"/>
<protein>
    <submittedName>
        <fullName evidence="1">Putative casein Kinase 2 substrate</fullName>
    </submittedName>
</protein>
<dbReference type="GO" id="GO:0016301">
    <property type="term" value="F:kinase activity"/>
    <property type="evidence" value="ECO:0007669"/>
    <property type="project" value="UniProtKB-KW"/>
</dbReference>
<accession>A0A2P6RDZ3</accession>
<dbReference type="InterPro" id="IPR029159">
    <property type="entry name" value="CA109-like"/>
</dbReference>
<keyword evidence="2" id="KW-1185">Reference proteome</keyword>
<keyword evidence="1" id="KW-0418">Kinase</keyword>
<evidence type="ECO:0000313" key="1">
    <source>
        <dbReference type="EMBL" id="PRQ44636.1"/>
    </source>
</evidence>